<feature type="transmembrane region" description="Helical" evidence="8">
    <location>
        <begin position="331"/>
        <end position="348"/>
    </location>
</feature>
<feature type="transmembrane region" description="Helical" evidence="8">
    <location>
        <begin position="230"/>
        <end position="249"/>
    </location>
</feature>
<evidence type="ECO:0000256" key="4">
    <source>
        <dbReference type="ARBA" id="ARBA00022692"/>
    </source>
</evidence>
<dbReference type="NCBIfam" id="TIGR00924">
    <property type="entry name" value="yjdL_sub1_fam"/>
    <property type="match status" value="1"/>
</dbReference>
<keyword evidence="7 8" id="KW-0472">Membrane</keyword>
<evidence type="ECO:0000256" key="3">
    <source>
        <dbReference type="ARBA" id="ARBA00022475"/>
    </source>
</evidence>
<dbReference type="GO" id="GO:0006857">
    <property type="term" value="P:oligopeptide transport"/>
    <property type="evidence" value="ECO:0007669"/>
    <property type="project" value="InterPro"/>
</dbReference>
<dbReference type="InterPro" id="IPR000109">
    <property type="entry name" value="POT_fam"/>
</dbReference>
<dbReference type="PANTHER" id="PTHR23517:SF15">
    <property type="entry name" value="PROTON-DEPENDENT OLIGOPEPTIDE FAMILY TRANSPORT PROTEIN"/>
    <property type="match status" value="1"/>
</dbReference>
<evidence type="ECO:0000256" key="2">
    <source>
        <dbReference type="ARBA" id="ARBA00022448"/>
    </source>
</evidence>
<feature type="transmembrane region" description="Helical" evidence="8">
    <location>
        <begin position="187"/>
        <end position="206"/>
    </location>
</feature>
<feature type="transmembrane region" description="Helical" evidence="8">
    <location>
        <begin position="360"/>
        <end position="378"/>
    </location>
</feature>
<accession>A0A0W0U1C4</accession>
<evidence type="ECO:0000256" key="5">
    <source>
        <dbReference type="ARBA" id="ARBA00022856"/>
    </source>
</evidence>
<dbReference type="PROSITE" id="PS01022">
    <property type="entry name" value="PTR2_1"/>
    <property type="match status" value="1"/>
</dbReference>
<dbReference type="Proteomes" id="UP000054698">
    <property type="component" value="Unassembled WGS sequence"/>
</dbReference>
<feature type="transmembrane region" description="Helical" evidence="8">
    <location>
        <begin position="255"/>
        <end position="274"/>
    </location>
</feature>
<proteinExistence type="predicted"/>
<keyword evidence="6 8" id="KW-1133">Transmembrane helix</keyword>
<dbReference type="GO" id="GO:1904680">
    <property type="term" value="F:peptide transmembrane transporter activity"/>
    <property type="evidence" value="ECO:0007669"/>
    <property type="project" value="InterPro"/>
</dbReference>
<dbReference type="InterPro" id="IPR036259">
    <property type="entry name" value="MFS_trans_sf"/>
</dbReference>
<dbReference type="STRING" id="453.Lfee_1083"/>
<dbReference type="OrthoDB" id="5648799at2"/>
<dbReference type="PATRIC" id="fig|453.4.peg.1164"/>
<evidence type="ECO:0000256" key="8">
    <source>
        <dbReference type="SAM" id="Phobius"/>
    </source>
</evidence>
<evidence type="ECO:0000256" key="1">
    <source>
        <dbReference type="ARBA" id="ARBA00004651"/>
    </source>
</evidence>
<feature type="transmembrane region" description="Helical" evidence="8">
    <location>
        <begin position="120"/>
        <end position="139"/>
    </location>
</feature>
<sequence length="500" mass="55345">MVYQTIKNYFTRWDTRQQQTNNIVLITFWSQFSSYALNTVLILFLTRPLLTHGLGYDQEKAYAFIGISQATGYLMPVLGGFMADKVLGVRRAILLGSIFLASAYLLVMLSGYTLSKYGDLLFLAAYALIPASNSLLIGTSSSMVSHIYSDDAIKAKSAMTYYYMAINIGALLATIIAPAMMESRYGPLSILTLVFVGKAIAALNFAKRYSLYDNVIWGKDTLSFSGSNKAYLFVYLIMIYFFTLFAYSYIYVASIIVTIGCGLGIFWFLLRTLALTGETRTKQLVALLLIVEAVVFFIIYNQMNTTLVLFAQNNSNLKLLNFHVSPAQYQMLNPLLIIALGTQLPRFYRFFPKFTIPYQFAGGTLLAGVALLVMAFAATNAVNGYVDGNYIGFTYILITLAELWVSAIGLSMIGLYCDSQGLAFAMGVWYLAASLSNTISGRIAGFVAIPANKSSALESLPLYQNYYLLMGSCTLVLGCIMLLTAYFLQRRLAQKGIQLV</sequence>
<keyword evidence="3" id="KW-1003">Cell membrane</keyword>
<dbReference type="Gene3D" id="1.20.1250.20">
    <property type="entry name" value="MFS general substrate transporter like domains"/>
    <property type="match status" value="1"/>
</dbReference>
<evidence type="ECO:0000313" key="12">
    <source>
        <dbReference type="Proteomes" id="UP000251942"/>
    </source>
</evidence>
<dbReference type="RefSeq" id="WP_058444669.1">
    <property type="nucleotide sequence ID" value="NZ_CAAAHT010000008.1"/>
</dbReference>
<feature type="transmembrane region" description="Helical" evidence="8">
    <location>
        <begin position="21"/>
        <end position="46"/>
    </location>
</feature>
<evidence type="ECO:0000256" key="7">
    <source>
        <dbReference type="ARBA" id="ARBA00023136"/>
    </source>
</evidence>
<keyword evidence="5" id="KW-0653">Protein transport</keyword>
<dbReference type="InterPro" id="IPR018456">
    <property type="entry name" value="PTR2_symporter_CS"/>
</dbReference>
<feature type="transmembrane region" description="Helical" evidence="8">
    <location>
        <begin position="160"/>
        <end position="181"/>
    </location>
</feature>
<keyword evidence="2" id="KW-0813">Transport</keyword>
<dbReference type="EMBL" id="UASS01000018">
    <property type="protein sequence ID" value="SPX61290.1"/>
    <property type="molecule type" value="Genomic_DNA"/>
</dbReference>
<dbReference type="AlphaFoldDB" id="A0A0W0U1C4"/>
<feature type="transmembrane region" description="Helical" evidence="8">
    <location>
        <begin position="428"/>
        <end position="451"/>
    </location>
</feature>
<protein>
    <submittedName>
        <fullName evidence="10">IraAB</fullName>
    </submittedName>
</protein>
<feature type="transmembrane region" description="Helical" evidence="8">
    <location>
        <begin position="390"/>
        <end position="416"/>
    </location>
</feature>
<dbReference type="Proteomes" id="UP000251942">
    <property type="component" value="Unassembled WGS sequence"/>
</dbReference>
<feature type="transmembrane region" description="Helical" evidence="8">
    <location>
        <begin position="61"/>
        <end position="81"/>
    </location>
</feature>
<reference evidence="9 11" key="1">
    <citation type="submission" date="2015-11" db="EMBL/GenBank/DDBJ databases">
        <title>Genomic analysis of 38 Legionella species identifies large and diverse effector repertoires.</title>
        <authorList>
            <person name="Burstein D."/>
            <person name="Amaro F."/>
            <person name="Zusman T."/>
            <person name="Lifshitz Z."/>
            <person name="Cohen O."/>
            <person name="Gilbert J.A."/>
            <person name="Pupko T."/>
            <person name="Shuman H.A."/>
            <person name="Segal G."/>
        </authorList>
    </citation>
    <scope>NUCLEOTIDE SEQUENCE [LARGE SCALE GENOMIC DNA]</scope>
    <source>
        <strain evidence="9 11">WO-44C</strain>
    </source>
</reference>
<dbReference type="InterPro" id="IPR050171">
    <property type="entry name" value="MFS_Transporters"/>
</dbReference>
<feature type="transmembrane region" description="Helical" evidence="8">
    <location>
        <begin position="286"/>
        <end position="311"/>
    </location>
</feature>
<name>A0A0W0U1C4_9GAMM</name>
<dbReference type="GO" id="GO:0005886">
    <property type="term" value="C:plasma membrane"/>
    <property type="evidence" value="ECO:0007669"/>
    <property type="project" value="UniProtKB-SubCell"/>
</dbReference>
<evidence type="ECO:0000313" key="11">
    <source>
        <dbReference type="Proteomes" id="UP000054698"/>
    </source>
</evidence>
<feature type="transmembrane region" description="Helical" evidence="8">
    <location>
        <begin position="466"/>
        <end position="488"/>
    </location>
</feature>
<evidence type="ECO:0000256" key="6">
    <source>
        <dbReference type="ARBA" id="ARBA00022989"/>
    </source>
</evidence>
<evidence type="ECO:0000313" key="10">
    <source>
        <dbReference type="EMBL" id="SPX61290.1"/>
    </source>
</evidence>
<evidence type="ECO:0000313" key="9">
    <source>
        <dbReference type="EMBL" id="KTD01479.1"/>
    </source>
</evidence>
<dbReference type="EMBL" id="LNYB01000031">
    <property type="protein sequence ID" value="KTD01479.1"/>
    <property type="molecule type" value="Genomic_DNA"/>
</dbReference>
<dbReference type="SUPFAM" id="SSF103473">
    <property type="entry name" value="MFS general substrate transporter"/>
    <property type="match status" value="2"/>
</dbReference>
<gene>
    <name evidence="10" type="primary">dtpB_2</name>
    <name evidence="9" type="ORF">Lfee_1083</name>
    <name evidence="10" type="ORF">NCTC12022_02030</name>
</gene>
<feature type="transmembrane region" description="Helical" evidence="8">
    <location>
        <begin position="93"/>
        <end position="114"/>
    </location>
</feature>
<dbReference type="InterPro" id="IPR005279">
    <property type="entry name" value="Dipep/tripep_permease"/>
</dbReference>
<organism evidence="9 11">
    <name type="scientific">Legionella feeleii</name>
    <dbReference type="NCBI Taxonomy" id="453"/>
    <lineage>
        <taxon>Bacteria</taxon>
        <taxon>Pseudomonadati</taxon>
        <taxon>Pseudomonadota</taxon>
        <taxon>Gammaproteobacteria</taxon>
        <taxon>Legionellales</taxon>
        <taxon>Legionellaceae</taxon>
        <taxon>Legionella</taxon>
    </lineage>
</organism>
<dbReference type="PANTHER" id="PTHR23517">
    <property type="entry name" value="RESISTANCE PROTEIN MDTM, PUTATIVE-RELATED-RELATED"/>
    <property type="match status" value="1"/>
</dbReference>
<dbReference type="Pfam" id="PF00854">
    <property type="entry name" value="PTR2"/>
    <property type="match status" value="1"/>
</dbReference>
<keyword evidence="11" id="KW-1185">Reference proteome</keyword>
<reference evidence="10 12" key="2">
    <citation type="submission" date="2018-06" db="EMBL/GenBank/DDBJ databases">
        <authorList>
            <consortium name="Pathogen Informatics"/>
            <person name="Doyle S."/>
        </authorList>
    </citation>
    <scope>NUCLEOTIDE SEQUENCE [LARGE SCALE GENOMIC DNA]</scope>
    <source>
        <strain evidence="10 12">NCTC12022</strain>
    </source>
</reference>
<comment type="subcellular location">
    <subcellularLocation>
        <location evidence="1">Cell membrane</location>
        <topology evidence="1">Multi-pass membrane protein</topology>
    </subcellularLocation>
</comment>
<keyword evidence="5" id="KW-0571">Peptide transport</keyword>
<keyword evidence="4 8" id="KW-0812">Transmembrane</keyword>